<dbReference type="OrthoDB" id="3039255at2759"/>
<name>A0A9P6EBS7_9AGAR</name>
<dbReference type="EMBL" id="MU157875">
    <property type="protein sequence ID" value="KAF9526090.1"/>
    <property type="molecule type" value="Genomic_DNA"/>
</dbReference>
<evidence type="ECO:0008006" key="3">
    <source>
        <dbReference type="Google" id="ProtNLM"/>
    </source>
</evidence>
<protein>
    <recommendedName>
        <fullName evidence="3">F-box domain-containing protein</fullName>
    </recommendedName>
</protein>
<sequence length="84" mass="9774">MVDLPPELWREMTSYLEDTDMKLLLGVNHLLRGLALDHIYEQAVIDLRMLGEREHLDQIGRLGYVCDNFKYCAEASLTLYLANF</sequence>
<keyword evidence="2" id="KW-1185">Reference proteome</keyword>
<organism evidence="1 2">
    <name type="scientific">Crepidotus variabilis</name>
    <dbReference type="NCBI Taxonomy" id="179855"/>
    <lineage>
        <taxon>Eukaryota</taxon>
        <taxon>Fungi</taxon>
        <taxon>Dikarya</taxon>
        <taxon>Basidiomycota</taxon>
        <taxon>Agaricomycotina</taxon>
        <taxon>Agaricomycetes</taxon>
        <taxon>Agaricomycetidae</taxon>
        <taxon>Agaricales</taxon>
        <taxon>Agaricineae</taxon>
        <taxon>Crepidotaceae</taxon>
        <taxon>Crepidotus</taxon>
    </lineage>
</organism>
<gene>
    <name evidence="1" type="ORF">CPB83DRAFT_858323</name>
</gene>
<evidence type="ECO:0000313" key="1">
    <source>
        <dbReference type="EMBL" id="KAF9526090.1"/>
    </source>
</evidence>
<reference evidence="1" key="1">
    <citation type="submission" date="2020-11" db="EMBL/GenBank/DDBJ databases">
        <authorList>
            <consortium name="DOE Joint Genome Institute"/>
            <person name="Ahrendt S."/>
            <person name="Riley R."/>
            <person name="Andreopoulos W."/>
            <person name="Labutti K."/>
            <person name="Pangilinan J."/>
            <person name="Ruiz-Duenas F.J."/>
            <person name="Barrasa J.M."/>
            <person name="Sanchez-Garcia M."/>
            <person name="Camarero S."/>
            <person name="Miyauchi S."/>
            <person name="Serrano A."/>
            <person name="Linde D."/>
            <person name="Babiker R."/>
            <person name="Drula E."/>
            <person name="Ayuso-Fernandez I."/>
            <person name="Pacheco R."/>
            <person name="Padilla G."/>
            <person name="Ferreira P."/>
            <person name="Barriuso J."/>
            <person name="Kellner H."/>
            <person name="Castanera R."/>
            <person name="Alfaro M."/>
            <person name="Ramirez L."/>
            <person name="Pisabarro A.G."/>
            <person name="Kuo A."/>
            <person name="Tritt A."/>
            <person name="Lipzen A."/>
            <person name="He G."/>
            <person name="Yan M."/>
            <person name="Ng V."/>
            <person name="Cullen D."/>
            <person name="Martin F."/>
            <person name="Rosso M.-N."/>
            <person name="Henrissat B."/>
            <person name="Hibbett D."/>
            <person name="Martinez A.T."/>
            <person name="Grigoriev I.V."/>
        </authorList>
    </citation>
    <scope>NUCLEOTIDE SEQUENCE</scope>
    <source>
        <strain evidence="1">CBS 506.95</strain>
    </source>
</reference>
<proteinExistence type="predicted"/>
<accession>A0A9P6EBS7</accession>
<dbReference type="AlphaFoldDB" id="A0A9P6EBS7"/>
<dbReference type="Proteomes" id="UP000807306">
    <property type="component" value="Unassembled WGS sequence"/>
</dbReference>
<evidence type="ECO:0000313" key="2">
    <source>
        <dbReference type="Proteomes" id="UP000807306"/>
    </source>
</evidence>
<comment type="caution">
    <text evidence="1">The sequence shown here is derived from an EMBL/GenBank/DDBJ whole genome shotgun (WGS) entry which is preliminary data.</text>
</comment>